<dbReference type="Gene3D" id="2.20.25.110">
    <property type="entry name" value="S-adenosyl-L-methionine-dependent methyltransferases"/>
    <property type="match status" value="1"/>
</dbReference>
<evidence type="ECO:0000313" key="2">
    <source>
        <dbReference type="Proteomes" id="UP000216498"/>
    </source>
</evidence>
<dbReference type="InterPro" id="IPR029063">
    <property type="entry name" value="SAM-dependent_MTases_sf"/>
</dbReference>
<dbReference type="OrthoDB" id="1490595at2"/>
<evidence type="ECO:0008006" key="3">
    <source>
        <dbReference type="Google" id="ProtNLM"/>
    </source>
</evidence>
<name>A0A265NBY4_9BACI</name>
<dbReference type="CDD" id="cd02440">
    <property type="entry name" value="AdoMet_MTases"/>
    <property type="match status" value="1"/>
</dbReference>
<comment type="caution">
    <text evidence="1">The sequence shown here is derived from an EMBL/GenBank/DDBJ whole genome shotgun (WGS) entry which is preliminary data.</text>
</comment>
<dbReference type="Gene3D" id="3.40.50.150">
    <property type="entry name" value="Vaccinia Virus protein VP39"/>
    <property type="match status" value="1"/>
</dbReference>
<dbReference type="SUPFAM" id="SSF53335">
    <property type="entry name" value="S-adenosyl-L-methionine-dependent methyltransferases"/>
    <property type="match status" value="1"/>
</dbReference>
<sequence>MKYTNFNMEDLMEELADKMESFSDFPPKKILELGGGNGQFSVTAAKRGYDVTMIELTSVAVELTNKLAEKYKIGSNLRVIQGDFYEVELQDRFDVICYWDGFGIGSDSDQQKLLERIDDWLAPNGTVLMDIYTPWFWHKVAGQKKQFNKIHTKYDFDADACRMIDTWWIKDDKEAKITQSLRCYSPADLRLLLKGTGLDLVHCEPGGAMDYDKWQYKEQVPLNEAMTYLAKLKEISDN</sequence>
<accession>A0A265NBY4</accession>
<protein>
    <recommendedName>
        <fullName evidence="3">SAM-dependent methyltransferase</fullName>
    </recommendedName>
</protein>
<gene>
    <name evidence="1" type="ORF">CIL03_06365</name>
</gene>
<evidence type="ECO:0000313" key="1">
    <source>
        <dbReference type="EMBL" id="OZU89560.1"/>
    </source>
</evidence>
<dbReference type="Pfam" id="PF13489">
    <property type="entry name" value="Methyltransf_23"/>
    <property type="match status" value="1"/>
</dbReference>
<dbReference type="AlphaFoldDB" id="A0A265NBY4"/>
<reference evidence="1 2" key="1">
    <citation type="submission" date="2017-08" db="EMBL/GenBank/DDBJ databases">
        <title>Virgibacillus indicus sp. nov. and Virgibacillus profoundi sp. nov, two moderately halophilic bacteria isolated from marine sediment by using the Microfluidic Streak Plate.</title>
        <authorList>
            <person name="Xu B."/>
            <person name="Hu B."/>
            <person name="Wang J."/>
            <person name="Zhu Y."/>
            <person name="Huang L."/>
            <person name="Du W."/>
            <person name="Huang Y."/>
        </authorList>
    </citation>
    <scope>NUCLEOTIDE SEQUENCE [LARGE SCALE GENOMIC DNA]</scope>
    <source>
        <strain evidence="1 2">IO3-P2-C2</strain>
    </source>
</reference>
<dbReference type="Proteomes" id="UP000216498">
    <property type="component" value="Unassembled WGS sequence"/>
</dbReference>
<proteinExistence type="predicted"/>
<keyword evidence="2" id="KW-1185">Reference proteome</keyword>
<dbReference type="EMBL" id="NPMS01000002">
    <property type="protein sequence ID" value="OZU89560.1"/>
    <property type="molecule type" value="Genomic_DNA"/>
</dbReference>
<organism evidence="1 2">
    <name type="scientific">Virgibacillus indicus</name>
    <dbReference type="NCBI Taxonomy" id="2024554"/>
    <lineage>
        <taxon>Bacteria</taxon>
        <taxon>Bacillati</taxon>
        <taxon>Bacillota</taxon>
        <taxon>Bacilli</taxon>
        <taxon>Bacillales</taxon>
        <taxon>Bacillaceae</taxon>
        <taxon>Virgibacillus</taxon>
    </lineage>
</organism>